<dbReference type="EMBL" id="BPQB01000008">
    <property type="protein sequence ID" value="GJE87934.1"/>
    <property type="molecule type" value="Genomic_DNA"/>
</dbReference>
<feature type="compositionally biased region" description="Polar residues" evidence="2">
    <location>
        <begin position="29"/>
        <end position="38"/>
    </location>
</feature>
<dbReference type="GO" id="GO:0097602">
    <property type="term" value="F:cullin family protein binding"/>
    <property type="evidence" value="ECO:0007669"/>
    <property type="project" value="TreeGrafter"/>
</dbReference>
<name>A0A9P3G5L7_9APHY</name>
<dbReference type="Proteomes" id="UP000703269">
    <property type="component" value="Unassembled WGS sequence"/>
</dbReference>
<dbReference type="Pfam" id="PF03556">
    <property type="entry name" value="Cullin_binding"/>
    <property type="match status" value="1"/>
</dbReference>
<evidence type="ECO:0000256" key="2">
    <source>
        <dbReference type="SAM" id="MobiDB-lite"/>
    </source>
</evidence>
<dbReference type="OrthoDB" id="27198at2759"/>
<dbReference type="Gene3D" id="1.10.238.200">
    <property type="entry name" value="Cullin, PONY binding domain"/>
    <property type="match status" value="1"/>
</dbReference>
<feature type="region of interest" description="Disordered" evidence="2">
    <location>
        <begin position="12"/>
        <end position="57"/>
    </location>
</feature>
<sequence length="290" mass="31415">MRLASLLCCTTRTASHSGDEPPPRPIANENASSGASIDSASVKAKSTKSTSSANADLEPYTPARATALFTAYADPEDPSTIGPEGFERLCNDADIPLEGAKPLILAWLLKAAEMAKISKAEWETGMAELQIGSSAALALALSDFDDLLLANKAAPKPTHASPTKAKKAASEPYNRSRYHEAAKDRRKTFGELYVFCFNLAKPPQARLIDIETGTALWSVLLAPQYPIVDEILAFIAEKGTYKGVNKDLWQMMLEFCRTVKPTLEGYDADGAWPTMIDEFVAWKKEKLGAA</sequence>
<dbReference type="InterPro" id="IPR005176">
    <property type="entry name" value="PONY_dom"/>
</dbReference>
<dbReference type="PANTHER" id="PTHR12281">
    <property type="entry name" value="RP42 RELATED"/>
    <property type="match status" value="1"/>
</dbReference>
<dbReference type="Gene3D" id="1.10.238.10">
    <property type="entry name" value="EF-hand"/>
    <property type="match status" value="1"/>
</dbReference>
<organism evidence="4 5">
    <name type="scientific">Phanerochaete sordida</name>
    <dbReference type="NCBI Taxonomy" id="48140"/>
    <lineage>
        <taxon>Eukaryota</taxon>
        <taxon>Fungi</taxon>
        <taxon>Dikarya</taxon>
        <taxon>Basidiomycota</taxon>
        <taxon>Agaricomycotina</taxon>
        <taxon>Agaricomycetes</taxon>
        <taxon>Polyporales</taxon>
        <taxon>Phanerochaetaceae</taxon>
        <taxon>Phanerochaete</taxon>
    </lineage>
</organism>
<comment type="caution">
    <text evidence="4">The sequence shown here is derived from an EMBL/GenBank/DDBJ whole genome shotgun (WGS) entry which is preliminary data.</text>
</comment>
<dbReference type="GO" id="GO:0045116">
    <property type="term" value="P:protein neddylation"/>
    <property type="evidence" value="ECO:0007669"/>
    <property type="project" value="TreeGrafter"/>
</dbReference>
<dbReference type="AlphaFoldDB" id="A0A9P3G5L7"/>
<dbReference type="InterPro" id="IPR042460">
    <property type="entry name" value="DCN1-like_PONY"/>
</dbReference>
<dbReference type="InterPro" id="IPR014764">
    <property type="entry name" value="DCN-prot"/>
</dbReference>
<accession>A0A9P3G5L7</accession>
<feature type="compositionally biased region" description="Low complexity" evidence="2">
    <location>
        <begin position="39"/>
        <end position="53"/>
    </location>
</feature>
<keyword evidence="5" id="KW-1185">Reference proteome</keyword>
<protein>
    <recommendedName>
        <fullName evidence="1">Defective in cullin neddylation protein</fullName>
    </recommendedName>
</protein>
<dbReference type="GO" id="GO:0000151">
    <property type="term" value="C:ubiquitin ligase complex"/>
    <property type="evidence" value="ECO:0007669"/>
    <property type="project" value="TreeGrafter"/>
</dbReference>
<evidence type="ECO:0000259" key="3">
    <source>
        <dbReference type="PROSITE" id="PS51229"/>
    </source>
</evidence>
<gene>
    <name evidence="4" type="ORF">PsYK624_040170</name>
</gene>
<dbReference type="PROSITE" id="PS51229">
    <property type="entry name" value="DCUN1"/>
    <property type="match status" value="1"/>
</dbReference>
<evidence type="ECO:0000313" key="4">
    <source>
        <dbReference type="EMBL" id="GJE87934.1"/>
    </source>
</evidence>
<proteinExistence type="predicted"/>
<dbReference type="GO" id="GO:0031624">
    <property type="term" value="F:ubiquitin conjugating enzyme binding"/>
    <property type="evidence" value="ECO:0007669"/>
    <property type="project" value="TreeGrafter"/>
</dbReference>
<reference evidence="4 5" key="1">
    <citation type="submission" date="2021-08" db="EMBL/GenBank/DDBJ databases">
        <title>Draft Genome Sequence of Phanerochaete sordida strain YK-624.</title>
        <authorList>
            <person name="Mori T."/>
            <person name="Dohra H."/>
            <person name="Suzuki T."/>
            <person name="Kawagishi H."/>
            <person name="Hirai H."/>
        </authorList>
    </citation>
    <scope>NUCLEOTIDE SEQUENCE [LARGE SCALE GENOMIC DNA]</scope>
    <source>
        <strain evidence="4 5">YK-624</strain>
    </source>
</reference>
<evidence type="ECO:0000256" key="1">
    <source>
        <dbReference type="RuleBase" id="RU410713"/>
    </source>
</evidence>
<feature type="domain" description="DCUN1" evidence="3">
    <location>
        <begin position="60"/>
        <end position="284"/>
    </location>
</feature>
<dbReference type="PANTHER" id="PTHR12281:SF12">
    <property type="entry name" value="DEFECTIVE IN CULLIN NEDDYLATION PROTEIN"/>
    <property type="match status" value="1"/>
</dbReference>
<dbReference type="GO" id="GO:0032182">
    <property type="term" value="F:ubiquitin-like protein binding"/>
    <property type="evidence" value="ECO:0007669"/>
    <property type="project" value="TreeGrafter"/>
</dbReference>
<feature type="region of interest" description="Disordered" evidence="2">
    <location>
        <begin position="154"/>
        <end position="180"/>
    </location>
</feature>
<evidence type="ECO:0000313" key="5">
    <source>
        <dbReference type="Proteomes" id="UP000703269"/>
    </source>
</evidence>
<comment type="function">
    <text evidence="1">Neddylation of cullins play an essential role in the regulation of SCF-type complexes activity.</text>
</comment>